<reference evidence="3 4" key="1">
    <citation type="journal article" date="2010" name="Appl. Environ. Microbiol.">
        <title>The genome sequence of Psychrobacter arcticus 273-4, a psychroactive Siberian permafrost bacterium, reveals mechanisms for adaptation to low-temperature growth.</title>
        <authorList>
            <person name="Ayala-del-Rio H.L."/>
            <person name="Chain P.S."/>
            <person name="Grzymski J.J."/>
            <person name="Ponder M.A."/>
            <person name="Ivanova N."/>
            <person name="Bergholz P.W."/>
            <person name="Di Bartolo G."/>
            <person name="Hauser L."/>
            <person name="Land M."/>
            <person name="Bakermans C."/>
            <person name="Rodrigues D."/>
            <person name="Klappenbach J."/>
            <person name="Zarka D."/>
            <person name="Larimer F."/>
            <person name="Richardson P."/>
            <person name="Murray A."/>
            <person name="Thomashow M."/>
            <person name="Tiedje J.M."/>
        </authorList>
    </citation>
    <scope>NUCLEOTIDE SEQUENCE [LARGE SCALE GENOMIC DNA]</scope>
    <source>
        <strain evidence="4">DSM 17307 / VKM B-2377 / 273-4</strain>
    </source>
</reference>
<keyword evidence="1" id="KW-0732">Signal</keyword>
<dbReference type="Pfam" id="PF04264">
    <property type="entry name" value="YceI"/>
    <property type="match status" value="1"/>
</dbReference>
<dbReference type="PANTHER" id="PTHR34406">
    <property type="entry name" value="PROTEIN YCEI"/>
    <property type="match status" value="1"/>
</dbReference>
<accession>Q4FSK7</accession>
<dbReference type="Proteomes" id="UP000000546">
    <property type="component" value="Chromosome"/>
</dbReference>
<dbReference type="eggNOG" id="COG2353">
    <property type="taxonomic scope" value="Bacteria"/>
</dbReference>
<dbReference type="AlphaFoldDB" id="Q4FSK7"/>
<sequence length="206" mass="23034">MSQFLFDLAVLRYCQPLRALLLLAGFTVSSQSQAATYKIEPDTSNVRFAIDHIKTSATTGGFYNVTGILQYDPSAKTGDISLIIPIKSLNTGNKFFNLKLMGPDFFNMEQFPLAHFESTKWHFTSDKEDPKVTRVDGKLTLNGQTHPISLLATKFNCYLSSPLKNTVCGGSFTATIDRTQWNIKKYVLFGMTKNLTLNIQVEATEQ</sequence>
<gene>
    <name evidence="3" type="ordered locus">Psyc_1150</name>
</gene>
<evidence type="ECO:0000313" key="4">
    <source>
        <dbReference type="Proteomes" id="UP000000546"/>
    </source>
</evidence>
<evidence type="ECO:0000313" key="3">
    <source>
        <dbReference type="EMBL" id="AAZ19001.1"/>
    </source>
</evidence>
<dbReference type="HOGENOM" id="CLU_071003_1_2_6"/>
<evidence type="ECO:0000256" key="1">
    <source>
        <dbReference type="SAM" id="SignalP"/>
    </source>
</evidence>
<dbReference type="SMART" id="SM00867">
    <property type="entry name" value="YceI"/>
    <property type="match status" value="1"/>
</dbReference>
<protein>
    <submittedName>
        <fullName evidence="3">Probable periplasmic protein, YceI family</fullName>
    </submittedName>
</protein>
<dbReference type="EMBL" id="CP000082">
    <property type="protein sequence ID" value="AAZ19001.1"/>
    <property type="molecule type" value="Genomic_DNA"/>
</dbReference>
<evidence type="ECO:0000259" key="2">
    <source>
        <dbReference type="SMART" id="SM00867"/>
    </source>
</evidence>
<dbReference type="SUPFAM" id="SSF101874">
    <property type="entry name" value="YceI-like"/>
    <property type="match status" value="1"/>
</dbReference>
<organism evidence="3 4">
    <name type="scientific">Psychrobacter arcticus (strain DSM 17307 / VKM B-2377 / 273-4)</name>
    <dbReference type="NCBI Taxonomy" id="259536"/>
    <lineage>
        <taxon>Bacteria</taxon>
        <taxon>Pseudomonadati</taxon>
        <taxon>Pseudomonadota</taxon>
        <taxon>Gammaproteobacteria</taxon>
        <taxon>Moraxellales</taxon>
        <taxon>Moraxellaceae</taxon>
        <taxon>Psychrobacter</taxon>
    </lineage>
</organism>
<dbReference type="RefSeq" id="WP_011280423.1">
    <property type="nucleotide sequence ID" value="NC_007204.1"/>
</dbReference>
<feature type="domain" description="Lipid/polyisoprenoid-binding YceI-like" evidence="2">
    <location>
        <begin position="36"/>
        <end position="204"/>
    </location>
</feature>
<dbReference type="InterPro" id="IPR036761">
    <property type="entry name" value="TTHA0802/YceI-like_sf"/>
</dbReference>
<name>Q4FSK7_PSYA2</name>
<dbReference type="OrthoDB" id="9811006at2"/>
<proteinExistence type="predicted"/>
<feature type="chain" id="PRO_5004238662" evidence="1">
    <location>
        <begin position="35"/>
        <end position="206"/>
    </location>
</feature>
<feature type="signal peptide" evidence="1">
    <location>
        <begin position="1"/>
        <end position="34"/>
    </location>
</feature>
<dbReference type="KEGG" id="par:Psyc_1150"/>
<dbReference type="STRING" id="259536.Psyc_1150"/>
<dbReference type="InterPro" id="IPR007372">
    <property type="entry name" value="Lipid/polyisoprenoid-bd_YceI"/>
</dbReference>
<keyword evidence="4" id="KW-1185">Reference proteome</keyword>
<dbReference type="Gene3D" id="2.40.128.110">
    <property type="entry name" value="Lipid/polyisoprenoid-binding, YceI-like"/>
    <property type="match status" value="1"/>
</dbReference>
<dbReference type="PANTHER" id="PTHR34406:SF2">
    <property type="entry name" value="PERIPLASMIC PROTEIN"/>
    <property type="match status" value="1"/>
</dbReference>